<evidence type="ECO:0000313" key="1">
    <source>
        <dbReference type="EMBL" id="VAV82522.1"/>
    </source>
</evidence>
<accession>A0A3B0QQJ0</accession>
<reference evidence="1" key="1">
    <citation type="submission" date="2018-06" db="EMBL/GenBank/DDBJ databases">
        <authorList>
            <person name="Zhirakovskaya E."/>
        </authorList>
    </citation>
    <scope>NUCLEOTIDE SEQUENCE</scope>
</reference>
<name>A0A3B0QQJ0_9ZZZZ</name>
<organism evidence="1">
    <name type="scientific">hydrothermal vent metagenome</name>
    <dbReference type="NCBI Taxonomy" id="652676"/>
    <lineage>
        <taxon>unclassified sequences</taxon>
        <taxon>metagenomes</taxon>
        <taxon>ecological metagenomes</taxon>
    </lineage>
</organism>
<protein>
    <submittedName>
        <fullName evidence="1">Uncharacterized protein</fullName>
    </submittedName>
</protein>
<gene>
    <name evidence="1" type="ORF">MNBD_DELTA01-1618</name>
</gene>
<dbReference type="AlphaFoldDB" id="A0A3B0QQJ0"/>
<dbReference type="EMBL" id="UOEA01000021">
    <property type="protein sequence ID" value="VAV82522.1"/>
    <property type="molecule type" value="Genomic_DNA"/>
</dbReference>
<sequence length="321" mass="34164">MATEDLSTYTEVDPSGDLTVTSSKCTADTMASNIDVYLRDDKGASHFGDFEHLVTAEFTSNNGTTWPLNSYWALTSSASVVSQQDMITANEGLISYHIHVGGGTIQTVIKDFANGNYDIWTGASFATPYYMTIERSGTAMTCKIYSDSGRTTLVDTLSLTCGTQSYRYIFAIQGHGSTEIGRSYSGYVESLDLQETGGAVAVEGSLAAVYTVSGSAAAARELAGVISAVSNIASATHEVARNIDGTVRIVADVTGNLQAARTLVGVLSASSSLSGALGFLGINIRQDHGKVVMEVRSLKTVRDSQVNWIDHGERQRPKIVH</sequence>
<proteinExistence type="predicted"/>